<accession>A0A2U8WDZ2</accession>
<keyword evidence="3" id="KW-1185">Reference proteome</keyword>
<name>A0A2U8WDZ2_9HYPH</name>
<dbReference type="AlphaFoldDB" id="A0A2U8WDZ2"/>
<evidence type="ECO:0000313" key="3">
    <source>
        <dbReference type="Proteomes" id="UP000245926"/>
    </source>
</evidence>
<organism evidence="2 3">
    <name type="scientific">Methylobacterium durans</name>
    <dbReference type="NCBI Taxonomy" id="2202825"/>
    <lineage>
        <taxon>Bacteria</taxon>
        <taxon>Pseudomonadati</taxon>
        <taxon>Pseudomonadota</taxon>
        <taxon>Alphaproteobacteria</taxon>
        <taxon>Hyphomicrobiales</taxon>
        <taxon>Methylobacteriaceae</taxon>
        <taxon>Methylobacterium</taxon>
    </lineage>
</organism>
<dbReference type="RefSeq" id="WP_109894692.1">
    <property type="nucleotide sequence ID" value="NZ_CP029550.1"/>
</dbReference>
<sequence length="67" mass="7623">MTFTVTSDKADDRADPSRAENYLRPADAYRRARECEQSGLAVTIRLPTGDDVTPEEFRELYLLKDAD</sequence>
<dbReference type="KEGG" id="mets:DK389_28110"/>
<dbReference type="OrthoDB" id="9957212at2"/>
<dbReference type="Proteomes" id="UP000245926">
    <property type="component" value="Chromosome"/>
</dbReference>
<proteinExistence type="predicted"/>
<evidence type="ECO:0000313" key="2">
    <source>
        <dbReference type="EMBL" id="AWN43670.1"/>
    </source>
</evidence>
<gene>
    <name evidence="2" type="ORF">DK389_28110</name>
</gene>
<reference evidence="3" key="1">
    <citation type="submission" date="2018-05" db="EMBL/GenBank/DDBJ databases">
        <title>Complete Genome Sequence of Methylobacterium sp. 17SD2-17.</title>
        <authorList>
            <person name="Srinivasan S."/>
        </authorList>
    </citation>
    <scope>NUCLEOTIDE SEQUENCE [LARGE SCALE GENOMIC DNA]</scope>
    <source>
        <strain evidence="3">17SD2-17</strain>
    </source>
</reference>
<protein>
    <submittedName>
        <fullName evidence="2">Uncharacterized protein</fullName>
    </submittedName>
</protein>
<evidence type="ECO:0000256" key="1">
    <source>
        <dbReference type="SAM" id="MobiDB-lite"/>
    </source>
</evidence>
<feature type="compositionally biased region" description="Basic and acidic residues" evidence="1">
    <location>
        <begin position="8"/>
        <end position="18"/>
    </location>
</feature>
<dbReference type="EMBL" id="CP029550">
    <property type="protein sequence ID" value="AWN43670.1"/>
    <property type="molecule type" value="Genomic_DNA"/>
</dbReference>
<feature type="region of interest" description="Disordered" evidence="1">
    <location>
        <begin position="1"/>
        <end position="22"/>
    </location>
</feature>